<dbReference type="HOGENOM" id="CLU_2240640_0_0_1"/>
<sequence length="105" mass="11756">MFTTRKVAIFQGLMPGADAPGKFARSNARETPGKLQLETGQFSRSKALANCSNPWHLFGWKVPFKFEPLKSRESLHYAENSEKLTCQGLNPWQIAHSCGKLLTAF</sequence>
<dbReference type="EnsemblPlants" id="KEH17255">
    <property type="protein sequence ID" value="KEH17255"/>
    <property type="gene ID" value="MTR_0029s0160"/>
</dbReference>
<accession>G7ZUE6</accession>
<dbReference type="PaxDb" id="3880-AET05645"/>
<organism evidence="1 3">
    <name type="scientific">Medicago truncatula</name>
    <name type="common">Barrel medic</name>
    <name type="synonym">Medicago tribuloides</name>
    <dbReference type="NCBI Taxonomy" id="3880"/>
    <lineage>
        <taxon>Eukaryota</taxon>
        <taxon>Viridiplantae</taxon>
        <taxon>Streptophyta</taxon>
        <taxon>Embryophyta</taxon>
        <taxon>Tracheophyta</taxon>
        <taxon>Spermatophyta</taxon>
        <taxon>Magnoliopsida</taxon>
        <taxon>eudicotyledons</taxon>
        <taxon>Gunneridae</taxon>
        <taxon>Pentapetalae</taxon>
        <taxon>rosids</taxon>
        <taxon>fabids</taxon>
        <taxon>Fabales</taxon>
        <taxon>Fabaceae</taxon>
        <taxon>Papilionoideae</taxon>
        <taxon>50 kb inversion clade</taxon>
        <taxon>NPAAA clade</taxon>
        <taxon>Hologalegina</taxon>
        <taxon>IRL clade</taxon>
        <taxon>Trifolieae</taxon>
        <taxon>Medicago</taxon>
    </lineage>
</organism>
<gene>
    <name evidence="1" type="ORF">MTR_0029s0160</name>
</gene>
<name>G7ZUE6_MEDTR</name>
<proteinExistence type="predicted"/>
<keyword evidence="3" id="KW-1185">Reference proteome</keyword>
<reference evidence="2" key="3">
    <citation type="submission" date="2015-06" db="UniProtKB">
        <authorList>
            <consortium name="EnsemblPlants"/>
        </authorList>
    </citation>
    <scope>IDENTIFICATION</scope>
    <source>
        <strain evidence="2">cv. Jemalong A17</strain>
    </source>
</reference>
<evidence type="ECO:0000313" key="2">
    <source>
        <dbReference type="EnsemblPlants" id="KEH17255"/>
    </source>
</evidence>
<dbReference type="Proteomes" id="UP000002051">
    <property type="component" value="Unassembled WGS sequence"/>
</dbReference>
<dbReference type="EMBL" id="KL402754">
    <property type="protein sequence ID" value="KEH17255.1"/>
    <property type="molecule type" value="Genomic_DNA"/>
</dbReference>
<reference evidence="1 3" key="1">
    <citation type="journal article" date="2011" name="Nature">
        <title>The Medicago genome provides insight into the evolution of rhizobial symbioses.</title>
        <authorList>
            <person name="Young N.D."/>
            <person name="Debelle F."/>
            <person name="Oldroyd G.E."/>
            <person name="Geurts R."/>
            <person name="Cannon S.B."/>
            <person name="Udvardi M.K."/>
            <person name="Benedito V.A."/>
            <person name="Mayer K.F."/>
            <person name="Gouzy J."/>
            <person name="Schoof H."/>
            <person name="Van de Peer Y."/>
            <person name="Proost S."/>
            <person name="Cook D.R."/>
            <person name="Meyers B.C."/>
            <person name="Spannagl M."/>
            <person name="Cheung F."/>
            <person name="De Mita S."/>
            <person name="Krishnakumar V."/>
            <person name="Gundlach H."/>
            <person name="Zhou S."/>
            <person name="Mudge J."/>
            <person name="Bharti A.K."/>
            <person name="Murray J.D."/>
            <person name="Naoumkina M.A."/>
            <person name="Rosen B."/>
            <person name="Silverstein K.A."/>
            <person name="Tang H."/>
            <person name="Rombauts S."/>
            <person name="Zhao P.X."/>
            <person name="Zhou P."/>
            <person name="Barbe V."/>
            <person name="Bardou P."/>
            <person name="Bechner M."/>
            <person name="Bellec A."/>
            <person name="Berger A."/>
            <person name="Berges H."/>
            <person name="Bidwell S."/>
            <person name="Bisseling T."/>
            <person name="Choisne N."/>
            <person name="Couloux A."/>
            <person name="Denny R."/>
            <person name="Deshpande S."/>
            <person name="Dai X."/>
            <person name="Doyle J.J."/>
            <person name="Dudez A.M."/>
            <person name="Farmer A.D."/>
            <person name="Fouteau S."/>
            <person name="Franken C."/>
            <person name="Gibelin C."/>
            <person name="Gish J."/>
            <person name="Goldstein S."/>
            <person name="Gonzalez A.J."/>
            <person name="Green P.J."/>
            <person name="Hallab A."/>
            <person name="Hartog M."/>
            <person name="Hua A."/>
            <person name="Humphray S.J."/>
            <person name="Jeong D.H."/>
            <person name="Jing Y."/>
            <person name="Jocker A."/>
            <person name="Kenton S.M."/>
            <person name="Kim D.J."/>
            <person name="Klee K."/>
            <person name="Lai H."/>
            <person name="Lang C."/>
            <person name="Lin S."/>
            <person name="Macmil S.L."/>
            <person name="Magdelenat G."/>
            <person name="Matthews L."/>
            <person name="McCorrison J."/>
            <person name="Monaghan E.L."/>
            <person name="Mun J.H."/>
            <person name="Najar F.Z."/>
            <person name="Nicholson C."/>
            <person name="Noirot C."/>
            <person name="O'Bleness M."/>
            <person name="Paule C.R."/>
            <person name="Poulain J."/>
            <person name="Prion F."/>
            <person name="Qin B."/>
            <person name="Qu C."/>
            <person name="Retzel E.F."/>
            <person name="Riddle C."/>
            <person name="Sallet E."/>
            <person name="Samain S."/>
            <person name="Samson N."/>
            <person name="Sanders I."/>
            <person name="Saurat O."/>
            <person name="Scarpelli C."/>
            <person name="Schiex T."/>
            <person name="Segurens B."/>
            <person name="Severin A.J."/>
            <person name="Sherrier D.J."/>
            <person name="Shi R."/>
            <person name="Sims S."/>
            <person name="Singer S.R."/>
            <person name="Sinharoy S."/>
            <person name="Sterck L."/>
            <person name="Viollet A."/>
            <person name="Wang B.B."/>
            <person name="Wang K."/>
            <person name="Wang M."/>
            <person name="Wang X."/>
            <person name="Warfsmann J."/>
            <person name="Weissenbach J."/>
            <person name="White D.D."/>
            <person name="White J.D."/>
            <person name="Wiley G.B."/>
            <person name="Wincker P."/>
            <person name="Xing Y."/>
            <person name="Yang L."/>
            <person name="Yao Z."/>
            <person name="Ying F."/>
            <person name="Zhai J."/>
            <person name="Zhou L."/>
            <person name="Zuber A."/>
            <person name="Denarie J."/>
            <person name="Dixon R.A."/>
            <person name="May G.D."/>
            <person name="Schwartz D.C."/>
            <person name="Rogers J."/>
            <person name="Quetier F."/>
            <person name="Town C.D."/>
            <person name="Roe B.A."/>
        </authorList>
    </citation>
    <scope>NUCLEOTIDE SEQUENCE [LARGE SCALE GENOMIC DNA]</scope>
    <source>
        <strain evidence="1">A17</strain>
        <strain evidence="2 3">cv. Jemalong A17</strain>
    </source>
</reference>
<protein>
    <submittedName>
        <fullName evidence="1 2">Uncharacterized protein</fullName>
    </submittedName>
</protein>
<evidence type="ECO:0000313" key="3">
    <source>
        <dbReference type="Proteomes" id="UP000002051"/>
    </source>
</evidence>
<evidence type="ECO:0000313" key="1">
    <source>
        <dbReference type="EMBL" id="KEH17255.1"/>
    </source>
</evidence>
<reference evidence="1 3" key="2">
    <citation type="journal article" date="2014" name="BMC Genomics">
        <title>An improved genome release (version Mt4.0) for the model legume Medicago truncatula.</title>
        <authorList>
            <person name="Tang H."/>
            <person name="Krishnakumar V."/>
            <person name="Bidwell S."/>
            <person name="Rosen B."/>
            <person name="Chan A."/>
            <person name="Zhou S."/>
            <person name="Gentzbittel L."/>
            <person name="Childs K.L."/>
            <person name="Yandell M."/>
            <person name="Gundlach H."/>
            <person name="Mayer K.F."/>
            <person name="Schwartz D.C."/>
            <person name="Town C.D."/>
        </authorList>
    </citation>
    <scope>GENOME REANNOTATION</scope>
    <source>
        <strain evidence="1">A17</strain>
        <strain evidence="2 3">cv. Jemalong A17</strain>
    </source>
</reference>
<dbReference type="AlphaFoldDB" id="G7ZUE6"/>